<protein>
    <submittedName>
        <fullName evidence="2">Uncharacterized protein</fullName>
    </submittedName>
</protein>
<feature type="compositionally biased region" description="Basic and acidic residues" evidence="1">
    <location>
        <begin position="45"/>
        <end position="68"/>
    </location>
</feature>
<feature type="region of interest" description="Disordered" evidence="1">
    <location>
        <begin position="40"/>
        <end position="99"/>
    </location>
</feature>
<reference evidence="3" key="2">
    <citation type="submission" date="2017-12" db="EMBL/GenBank/DDBJ databases">
        <title>Genome sequence of the Bar-tailed Godwit (Limosa lapponica baueri).</title>
        <authorList>
            <person name="Lima N.C.B."/>
            <person name="Parody-Merino A.M."/>
            <person name="Battley P.F."/>
            <person name="Fidler A.E."/>
            <person name="Prosdocimi F."/>
        </authorList>
    </citation>
    <scope>NUCLEOTIDE SEQUENCE [LARGE SCALE GENOMIC DNA]</scope>
</reference>
<dbReference type="EMBL" id="KZ509479">
    <property type="protein sequence ID" value="PKU34025.1"/>
    <property type="molecule type" value="Genomic_DNA"/>
</dbReference>
<accession>A0A2I0TJT0</accession>
<dbReference type="Proteomes" id="UP000233556">
    <property type="component" value="Unassembled WGS sequence"/>
</dbReference>
<sequence>MNEFITLFLNLNHVRRIGKCRQELQESRLKCLNELGKKVNRKKERRGEERRGEERRGEERKERERKGITEWQKGLSRKEGGKSQNTQQQRVYPIDSVSL</sequence>
<gene>
    <name evidence="2" type="ORF">llap_15671</name>
</gene>
<dbReference type="AlphaFoldDB" id="A0A2I0TJT0"/>
<organism evidence="2 3">
    <name type="scientific">Limosa lapponica baueri</name>
    <dbReference type="NCBI Taxonomy" id="1758121"/>
    <lineage>
        <taxon>Eukaryota</taxon>
        <taxon>Metazoa</taxon>
        <taxon>Chordata</taxon>
        <taxon>Craniata</taxon>
        <taxon>Vertebrata</taxon>
        <taxon>Euteleostomi</taxon>
        <taxon>Archelosauria</taxon>
        <taxon>Archosauria</taxon>
        <taxon>Dinosauria</taxon>
        <taxon>Saurischia</taxon>
        <taxon>Theropoda</taxon>
        <taxon>Coelurosauria</taxon>
        <taxon>Aves</taxon>
        <taxon>Neognathae</taxon>
        <taxon>Neoaves</taxon>
        <taxon>Charadriiformes</taxon>
        <taxon>Scolopacidae</taxon>
        <taxon>Limosa</taxon>
    </lineage>
</organism>
<name>A0A2I0TJT0_LIMLA</name>
<evidence type="ECO:0000313" key="3">
    <source>
        <dbReference type="Proteomes" id="UP000233556"/>
    </source>
</evidence>
<keyword evidence="3" id="KW-1185">Reference proteome</keyword>
<evidence type="ECO:0000313" key="2">
    <source>
        <dbReference type="EMBL" id="PKU34025.1"/>
    </source>
</evidence>
<proteinExistence type="predicted"/>
<evidence type="ECO:0000256" key="1">
    <source>
        <dbReference type="SAM" id="MobiDB-lite"/>
    </source>
</evidence>
<reference evidence="3" key="1">
    <citation type="submission" date="2017-11" db="EMBL/GenBank/DDBJ databases">
        <authorList>
            <person name="Lima N.C."/>
            <person name="Parody-Merino A.M."/>
            <person name="Battley P.F."/>
            <person name="Fidler A.E."/>
            <person name="Prosdocimi F."/>
        </authorList>
    </citation>
    <scope>NUCLEOTIDE SEQUENCE [LARGE SCALE GENOMIC DNA]</scope>
</reference>